<evidence type="ECO:0000256" key="3">
    <source>
        <dbReference type="ARBA" id="ARBA00011940"/>
    </source>
</evidence>
<dbReference type="SUPFAM" id="SSF51351">
    <property type="entry name" value="Triosephosphate isomerase (TIM)"/>
    <property type="match status" value="1"/>
</dbReference>
<feature type="binding site" evidence="9">
    <location>
        <begin position="255"/>
        <end position="256"/>
    </location>
    <ligand>
        <name>substrate</name>
    </ligand>
</feature>
<dbReference type="Proteomes" id="UP000675163">
    <property type="component" value="Unassembled WGS sequence"/>
</dbReference>
<comment type="catalytic activity">
    <reaction evidence="9 10">
        <text>D-glyceraldehyde 3-phosphate = dihydroxyacetone phosphate</text>
        <dbReference type="Rhea" id="RHEA:18585"/>
        <dbReference type="ChEBI" id="CHEBI:57642"/>
        <dbReference type="ChEBI" id="CHEBI:59776"/>
        <dbReference type="EC" id="5.3.1.1"/>
    </reaction>
</comment>
<dbReference type="PROSITE" id="PS51440">
    <property type="entry name" value="TIM_2"/>
    <property type="match status" value="1"/>
</dbReference>
<keyword evidence="8 9" id="KW-0413">Isomerase</keyword>
<keyword evidence="12" id="KW-1185">Reference proteome</keyword>
<feature type="active site" description="Proton acceptor" evidence="9">
    <location>
        <position position="188"/>
    </location>
</feature>
<dbReference type="InterPro" id="IPR035990">
    <property type="entry name" value="TIM_sf"/>
</dbReference>
<evidence type="ECO:0000256" key="5">
    <source>
        <dbReference type="ARBA" id="ARBA00022432"/>
    </source>
</evidence>
<feature type="binding site" evidence="9">
    <location>
        <begin position="26"/>
        <end position="28"/>
    </location>
    <ligand>
        <name>substrate</name>
    </ligand>
</feature>
<organism evidence="11 12">
    <name type="scientific">Leucobacter exalbidus</name>
    <dbReference type="NCBI Taxonomy" id="662960"/>
    <lineage>
        <taxon>Bacteria</taxon>
        <taxon>Bacillati</taxon>
        <taxon>Actinomycetota</taxon>
        <taxon>Actinomycetes</taxon>
        <taxon>Micrococcales</taxon>
        <taxon>Microbacteriaceae</taxon>
        <taxon>Leucobacter</taxon>
    </lineage>
</organism>
<dbReference type="Gene3D" id="3.20.20.70">
    <property type="entry name" value="Aldolase class I"/>
    <property type="match status" value="1"/>
</dbReference>
<dbReference type="PANTHER" id="PTHR21139">
    <property type="entry name" value="TRIOSEPHOSPHATE ISOMERASE"/>
    <property type="match status" value="1"/>
</dbReference>
<dbReference type="FunFam" id="3.20.20.70:FF:000016">
    <property type="entry name" value="Triosephosphate isomerase"/>
    <property type="match status" value="1"/>
</dbReference>
<comment type="caution">
    <text evidence="11">The sequence shown here is derived from an EMBL/GenBank/DDBJ whole genome shotgun (WGS) entry which is preliminary data.</text>
</comment>
<comment type="subcellular location">
    <subcellularLocation>
        <location evidence="9 10">Cytoplasm</location>
    </subcellularLocation>
</comment>
<dbReference type="AlphaFoldDB" id="A0A940SZU2"/>
<feature type="binding site" evidence="9">
    <location>
        <position position="194"/>
    </location>
    <ligand>
        <name>substrate</name>
    </ligand>
</feature>
<dbReference type="GO" id="GO:0046166">
    <property type="term" value="P:glyceraldehyde-3-phosphate biosynthetic process"/>
    <property type="evidence" value="ECO:0007669"/>
    <property type="project" value="TreeGrafter"/>
</dbReference>
<evidence type="ECO:0000256" key="4">
    <source>
        <dbReference type="ARBA" id="ARBA00019397"/>
    </source>
</evidence>
<feature type="active site" description="Electrophile" evidence="9">
    <location>
        <position position="118"/>
    </location>
</feature>
<comment type="pathway">
    <text evidence="1 9 10">Carbohydrate degradation; glycolysis; D-glyceraldehyde 3-phosphate from glycerone phosphate: step 1/1.</text>
</comment>
<comment type="function">
    <text evidence="9">Involved in the gluconeogenesis. Catalyzes stereospecifically the conversion of dihydroxyacetone phosphate (DHAP) to D-glyceraldehyde-3-phosphate (G3P).</text>
</comment>
<feature type="binding site" evidence="9">
    <location>
        <position position="234"/>
    </location>
    <ligand>
        <name>substrate</name>
    </ligand>
</feature>
<reference evidence="11" key="1">
    <citation type="submission" date="2021-02" db="EMBL/GenBank/DDBJ databases">
        <title>Sequencing the genomes of 1000 actinobacteria strains.</title>
        <authorList>
            <person name="Klenk H.-P."/>
        </authorList>
    </citation>
    <scope>NUCLEOTIDE SEQUENCE</scope>
    <source>
        <strain evidence="11">DSM 22850</strain>
    </source>
</reference>
<evidence type="ECO:0000256" key="2">
    <source>
        <dbReference type="ARBA" id="ARBA00007422"/>
    </source>
</evidence>
<evidence type="ECO:0000313" key="11">
    <source>
        <dbReference type="EMBL" id="MBP1325245.1"/>
    </source>
</evidence>
<dbReference type="GO" id="GO:0004807">
    <property type="term" value="F:triose-phosphate isomerase activity"/>
    <property type="evidence" value="ECO:0007669"/>
    <property type="project" value="UniProtKB-UniRule"/>
</dbReference>
<dbReference type="HAMAP" id="MF_00147_B">
    <property type="entry name" value="TIM_B"/>
    <property type="match status" value="1"/>
</dbReference>
<dbReference type="InterPro" id="IPR000652">
    <property type="entry name" value="Triosephosphate_isomerase"/>
</dbReference>
<dbReference type="GO" id="GO:0006096">
    <property type="term" value="P:glycolytic process"/>
    <property type="evidence" value="ECO:0007669"/>
    <property type="project" value="UniProtKB-UniRule"/>
</dbReference>
<protein>
    <recommendedName>
        <fullName evidence="4 9">Triosephosphate isomerase</fullName>
        <shortName evidence="9">TIM</shortName>
        <shortName evidence="9">TPI</shortName>
        <ecNumber evidence="3 9">5.3.1.1</ecNumber>
    </recommendedName>
    <alternativeName>
        <fullName evidence="9">Triose-phosphate isomerase</fullName>
    </alternativeName>
</protein>
<evidence type="ECO:0000256" key="1">
    <source>
        <dbReference type="ARBA" id="ARBA00004680"/>
    </source>
</evidence>
<gene>
    <name evidence="9" type="primary">tpiA</name>
    <name evidence="11" type="ORF">JOF28_000477</name>
</gene>
<dbReference type="Pfam" id="PF00121">
    <property type="entry name" value="TIM"/>
    <property type="match status" value="1"/>
</dbReference>
<evidence type="ECO:0000256" key="8">
    <source>
        <dbReference type="ARBA" id="ARBA00023235"/>
    </source>
</evidence>
<dbReference type="CDD" id="cd00311">
    <property type="entry name" value="TIM"/>
    <property type="match status" value="1"/>
</dbReference>
<dbReference type="InterPro" id="IPR022896">
    <property type="entry name" value="TrioseP_Isoase_bac/euk"/>
</dbReference>
<keyword evidence="6 9" id="KW-0963">Cytoplasm</keyword>
<dbReference type="NCBIfam" id="TIGR00419">
    <property type="entry name" value="tim"/>
    <property type="match status" value="1"/>
</dbReference>
<comment type="subunit">
    <text evidence="9 10">Homodimer.</text>
</comment>
<sequence>MSDAQNTQTAREPLPFAERTPLIAGNWKMNLDHLQAIALVQKLSWSLKDARHDYTDVEVAVFPPFTDLRSVQTLLTADKLPIALGAQDLSPEAAGAFTGDISAAMLAKLEVHYALVGHSERRQGHGESDELIGAKAAAASNAGLVPMICVGETAADLEEHGPAAIPLAQMQAAVSALPEGAEFVIAYEPVWAIGSGQAASAEQAEAVAAALREALRDTVGDERAAATRILYGGSVASQNIAGFMAQPNVDGALVGGASLKSEEFSRIIQFRKHVTGA</sequence>
<dbReference type="PANTHER" id="PTHR21139:SF42">
    <property type="entry name" value="TRIOSEPHOSPHATE ISOMERASE"/>
    <property type="match status" value="1"/>
</dbReference>
<proteinExistence type="inferred from homology"/>
<dbReference type="PROSITE" id="PS00171">
    <property type="entry name" value="TIM_1"/>
    <property type="match status" value="1"/>
</dbReference>
<name>A0A940SZU2_9MICO</name>
<dbReference type="GO" id="GO:0005829">
    <property type="term" value="C:cytosol"/>
    <property type="evidence" value="ECO:0007669"/>
    <property type="project" value="TreeGrafter"/>
</dbReference>
<dbReference type="GO" id="GO:0006094">
    <property type="term" value="P:gluconeogenesis"/>
    <property type="evidence" value="ECO:0007669"/>
    <property type="project" value="UniProtKB-UniRule"/>
</dbReference>
<keyword evidence="5 9" id="KW-0312">Gluconeogenesis</keyword>
<evidence type="ECO:0000256" key="9">
    <source>
        <dbReference type="HAMAP-Rule" id="MF_00147"/>
    </source>
</evidence>
<evidence type="ECO:0000256" key="7">
    <source>
        <dbReference type="ARBA" id="ARBA00023152"/>
    </source>
</evidence>
<dbReference type="InterPro" id="IPR020861">
    <property type="entry name" value="Triosephosphate_isomerase_AS"/>
</dbReference>
<dbReference type="RefSeq" id="WP_209704300.1">
    <property type="nucleotide sequence ID" value="NZ_JAFIDA010000001.1"/>
</dbReference>
<dbReference type="InterPro" id="IPR013785">
    <property type="entry name" value="Aldolase_TIM"/>
</dbReference>
<accession>A0A940SZU2</accession>
<evidence type="ECO:0000313" key="12">
    <source>
        <dbReference type="Proteomes" id="UP000675163"/>
    </source>
</evidence>
<dbReference type="EMBL" id="JAFIDA010000001">
    <property type="protein sequence ID" value="MBP1325245.1"/>
    <property type="molecule type" value="Genomic_DNA"/>
</dbReference>
<keyword evidence="7 9" id="KW-0324">Glycolysis</keyword>
<dbReference type="EC" id="5.3.1.1" evidence="3 9"/>
<dbReference type="GO" id="GO:0019563">
    <property type="term" value="P:glycerol catabolic process"/>
    <property type="evidence" value="ECO:0007669"/>
    <property type="project" value="TreeGrafter"/>
</dbReference>
<evidence type="ECO:0000256" key="6">
    <source>
        <dbReference type="ARBA" id="ARBA00022490"/>
    </source>
</evidence>
<evidence type="ECO:0000256" key="10">
    <source>
        <dbReference type="RuleBase" id="RU363013"/>
    </source>
</evidence>
<comment type="pathway">
    <text evidence="9 10">Carbohydrate biosynthesis; gluconeogenesis.</text>
</comment>
<comment type="similarity">
    <text evidence="2 9 10">Belongs to the triosephosphate isomerase family.</text>
</comment>